<dbReference type="AlphaFoldDB" id="A0A094Q7M2"/>
<proteinExistence type="predicted"/>
<comment type="caution">
    <text evidence="1">The sequence shown here is derived from an EMBL/GenBank/DDBJ whole genome shotgun (WGS) entry which is preliminary data.</text>
</comment>
<evidence type="ECO:0008006" key="2">
    <source>
        <dbReference type="Google" id="ProtNLM"/>
    </source>
</evidence>
<dbReference type="PROSITE" id="PS51257">
    <property type="entry name" value="PROKAR_LIPOPROTEIN"/>
    <property type="match status" value="1"/>
</dbReference>
<dbReference type="SUPFAM" id="SSF109998">
    <property type="entry name" value="Triger factor/SurA peptide-binding domain-like"/>
    <property type="match status" value="1"/>
</dbReference>
<name>A0A094Q7M2_9ZZZZ</name>
<reference evidence="1" key="1">
    <citation type="submission" date="2014-05" db="EMBL/GenBank/DDBJ databases">
        <title>Key roles for freshwater Actinobacteria revealed by deep metagenomic sequencing.</title>
        <authorList>
            <person name="Ghai R."/>
            <person name="Mizuno C.M."/>
            <person name="Picazo A."/>
            <person name="Camacho A."/>
            <person name="Rodriguez-Valera F."/>
        </authorList>
    </citation>
    <scope>NUCLEOTIDE SEQUENCE</scope>
</reference>
<protein>
    <recommendedName>
        <fullName evidence="2">SurA N-terminal domain-containing protein</fullName>
    </recommendedName>
</protein>
<dbReference type="InterPro" id="IPR027304">
    <property type="entry name" value="Trigger_fact/SurA_dom_sf"/>
</dbReference>
<accession>A0A094Q7M2</accession>
<sequence>MKKILTALALTTALVLTGCSNVDSALTLGDTKITTTELLANVDVVLAERAKVDTTQMQLETGETLVRNQLQFQLLIAGFTAVAEDLKIEVTNSEVASRRAEIVEQVGGEELLPQALVAASIAPQDLEPYLRAILVTEKIGQALAQTGFAEEEIQPRIQELFVEKVTELKINVNPRYGKWDATTGQIIAAVVASDAVTPSTE</sequence>
<organism evidence="1">
    <name type="scientific">freshwater metagenome</name>
    <dbReference type="NCBI Taxonomy" id="449393"/>
    <lineage>
        <taxon>unclassified sequences</taxon>
        <taxon>metagenomes</taxon>
        <taxon>ecological metagenomes</taxon>
    </lineage>
</organism>
<gene>
    <name evidence="1" type="ORF">GM50_2935</name>
</gene>
<evidence type="ECO:0000313" key="1">
    <source>
        <dbReference type="EMBL" id="KGA20190.1"/>
    </source>
</evidence>
<dbReference type="EMBL" id="JNSK01000005">
    <property type="protein sequence ID" value="KGA20190.1"/>
    <property type="molecule type" value="Genomic_DNA"/>
</dbReference>